<reference evidence="2 3" key="1">
    <citation type="submission" date="2019-03" db="EMBL/GenBank/DDBJ databases">
        <title>Genomic Encyclopedia of Type Strains, Phase IV (KMG-IV): sequencing the most valuable type-strain genomes for metagenomic binning, comparative biology and taxonomic classification.</title>
        <authorList>
            <person name="Goeker M."/>
        </authorList>
    </citation>
    <scope>NUCLEOTIDE SEQUENCE [LARGE SCALE GENOMIC DNA]</scope>
    <source>
        <strain evidence="2 3">DSM 21100</strain>
    </source>
</reference>
<dbReference type="EMBL" id="SMAD01000008">
    <property type="protein sequence ID" value="TCS86356.1"/>
    <property type="molecule type" value="Genomic_DNA"/>
</dbReference>
<accession>A0A4R3KP39</accession>
<dbReference type="Proteomes" id="UP000295807">
    <property type="component" value="Unassembled WGS sequence"/>
</dbReference>
<comment type="caution">
    <text evidence="2">The sequence shown here is derived from an EMBL/GenBank/DDBJ whole genome shotgun (WGS) entry which is preliminary data.</text>
</comment>
<proteinExistence type="predicted"/>
<dbReference type="OrthoDB" id="1116391at2"/>
<gene>
    <name evidence="2" type="ORF">EDD80_108149</name>
</gene>
<feature type="transmembrane region" description="Helical" evidence="1">
    <location>
        <begin position="178"/>
        <end position="199"/>
    </location>
</feature>
<keyword evidence="1" id="KW-0812">Transmembrane</keyword>
<feature type="transmembrane region" description="Helical" evidence="1">
    <location>
        <begin position="150"/>
        <end position="172"/>
    </location>
</feature>
<name>A0A4R3KP39_9SPHI</name>
<sequence length="204" mass="23414">MEFNPDRYKVFTWKSLTSVLWMLNPLTFLLELGLGQRRPALVVTDKTLSGPETERTIVPCVHCGKLHDARTWSRQFDTSFKNWFGLYCSHCGKVIPCLMSFSSLIVLTLTFPLWDWFENPLKERWMQIQPGRFKDLQLKQRKDPFGEERWLRTGLLAGAFAFLTHGLLAPWIDGEPYSWAGIAVAIPISAVCGLGFSFMRGTNH</sequence>
<dbReference type="AlphaFoldDB" id="A0A4R3KP39"/>
<keyword evidence="3" id="KW-1185">Reference proteome</keyword>
<evidence type="ECO:0000256" key="1">
    <source>
        <dbReference type="SAM" id="Phobius"/>
    </source>
</evidence>
<keyword evidence="1" id="KW-1133">Transmembrane helix</keyword>
<keyword evidence="1" id="KW-0472">Membrane</keyword>
<evidence type="ECO:0000313" key="2">
    <source>
        <dbReference type="EMBL" id="TCS86356.1"/>
    </source>
</evidence>
<protein>
    <submittedName>
        <fullName evidence="2">Uncharacterized protein</fullName>
    </submittedName>
</protein>
<dbReference type="RefSeq" id="WP_132129757.1">
    <property type="nucleotide sequence ID" value="NZ_CP042432.1"/>
</dbReference>
<organism evidence="2 3">
    <name type="scientific">Anseongella ginsenosidimutans</name>
    <dbReference type="NCBI Taxonomy" id="496056"/>
    <lineage>
        <taxon>Bacteria</taxon>
        <taxon>Pseudomonadati</taxon>
        <taxon>Bacteroidota</taxon>
        <taxon>Sphingobacteriia</taxon>
        <taxon>Sphingobacteriales</taxon>
        <taxon>Sphingobacteriaceae</taxon>
        <taxon>Anseongella</taxon>
    </lineage>
</organism>
<evidence type="ECO:0000313" key="3">
    <source>
        <dbReference type="Proteomes" id="UP000295807"/>
    </source>
</evidence>